<reference evidence="1" key="1">
    <citation type="submission" date="2020-10" db="EMBL/GenBank/DDBJ databases">
        <authorList>
            <person name="Castelo-Branco R."/>
            <person name="Eusebio N."/>
            <person name="Adriana R."/>
            <person name="Vieira A."/>
            <person name="Brugerolle De Fraissinette N."/>
            <person name="Rezende De Castro R."/>
            <person name="Schneider M.P."/>
            <person name="Vasconcelos V."/>
            <person name="Leao P.N."/>
        </authorList>
    </citation>
    <scope>NUCLEOTIDE SEQUENCE</scope>
    <source>
        <strain evidence="1">LEGE 11479</strain>
    </source>
</reference>
<proteinExistence type="predicted"/>
<dbReference type="RefSeq" id="WP_193991444.1">
    <property type="nucleotide sequence ID" value="NZ_JADEXP010000025.1"/>
</dbReference>
<comment type="caution">
    <text evidence="1">The sequence shown here is derived from an EMBL/GenBank/DDBJ whole genome shotgun (WGS) entry which is preliminary data.</text>
</comment>
<dbReference type="Proteomes" id="UP000615026">
    <property type="component" value="Unassembled WGS sequence"/>
</dbReference>
<protein>
    <submittedName>
        <fullName evidence="1">Uncharacterized protein</fullName>
    </submittedName>
</protein>
<dbReference type="EMBL" id="JADEXP010000025">
    <property type="protein sequence ID" value="MBE9066015.1"/>
    <property type="molecule type" value="Genomic_DNA"/>
</dbReference>
<name>A0A928WYX3_LEPEC</name>
<dbReference type="AlphaFoldDB" id="A0A928WYX3"/>
<keyword evidence="2" id="KW-1185">Reference proteome</keyword>
<evidence type="ECO:0000313" key="1">
    <source>
        <dbReference type="EMBL" id="MBE9066015.1"/>
    </source>
</evidence>
<organism evidence="1 2">
    <name type="scientific">Leptolyngbya cf. ectocarpi LEGE 11479</name>
    <dbReference type="NCBI Taxonomy" id="1828722"/>
    <lineage>
        <taxon>Bacteria</taxon>
        <taxon>Bacillati</taxon>
        <taxon>Cyanobacteriota</taxon>
        <taxon>Cyanophyceae</taxon>
        <taxon>Leptolyngbyales</taxon>
        <taxon>Leptolyngbyaceae</taxon>
        <taxon>Leptolyngbya group</taxon>
        <taxon>Leptolyngbya</taxon>
    </lineage>
</organism>
<gene>
    <name evidence="1" type="ORF">IQ260_05050</name>
</gene>
<sequence length="70" mass="7795">MFFPFCNSSKSGSCSNDYETFYANCQKMRLHWLKTTRDRMQVHLAAINAAIGELEGQIPADTDTSSESAA</sequence>
<evidence type="ECO:0000313" key="2">
    <source>
        <dbReference type="Proteomes" id="UP000615026"/>
    </source>
</evidence>
<accession>A0A928WYX3</accession>